<feature type="compositionally biased region" description="Low complexity" evidence="1">
    <location>
        <begin position="174"/>
        <end position="187"/>
    </location>
</feature>
<feature type="compositionally biased region" description="Polar residues" evidence="1">
    <location>
        <begin position="227"/>
        <end position="238"/>
    </location>
</feature>
<feature type="compositionally biased region" description="Polar residues" evidence="1">
    <location>
        <begin position="27"/>
        <end position="57"/>
    </location>
</feature>
<keyword evidence="3" id="KW-1185">Reference proteome</keyword>
<proteinExistence type="predicted"/>
<dbReference type="AlphaFoldDB" id="A0A6A5U2X0"/>
<name>A0A6A5U2X0_9PLEO</name>
<evidence type="ECO:0000256" key="1">
    <source>
        <dbReference type="SAM" id="MobiDB-lite"/>
    </source>
</evidence>
<feature type="compositionally biased region" description="Acidic residues" evidence="1">
    <location>
        <begin position="64"/>
        <end position="73"/>
    </location>
</feature>
<feature type="region of interest" description="Disordered" evidence="1">
    <location>
        <begin position="168"/>
        <end position="284"/>
    </location>
</feature>
<feature type="region of interest" description="Disordered" evidence="1">
    <location>
        <begin position="1"/>
        <end position="86"/>
    </location>
</feature>
<feature type="region of interest" description="Disordered" evidence="1">
    <location>
        <begin position="538"/>
        <end position="571"/>
    </location>
</feature>
<sequence>MAANAPAPTLWSKIASKPKPEPASPAVQTPTSPRLTAVLKTSMSVNGGSTCPISTTPRGKFNWADDEDDEDDFPAMPVAAPSHDVPTNNVITQLHQRIQELEHTEAELADSDAKVVLLECTVDDLEQQLREKQLLVERYVEQVADKDRHIAELEQELDTKARDAYELQTKLDELSSSPAPDSESESATLADIETKETVTVDSDTSHATNDIPALPSSKQEKAATEPANASASLRTSPMSEPETTEVAPNAPSTKSFEPVFKADDFPTMSPPKSIDGSPAPRDHSEPVFATVETIKKSEPVPPPPKLKLGIDTSKFGKKTTADVRMPNASRAGYLRPKSNVVPEIKPDIDIRRMTQAERFPFGNGPAVTLKLGNEVLGQVPKYMLAQVSHTAFNQWKSNPNATSITFPASSMNTEAAIKHIQWMNDLTRSERVFSVHLDMNEDDRKHRENLEVVRAARVMGINNIYIGHFTKHYCEKIRNNALSHALMSHIVEVAYPANDPIYDCLANNLVLQRIRRTIPDAASFEKFLEDHKDLAKKMDTIQARKAAPRKDGRAPGRKGPSSRGSSVVSSA</sequence>
<reference evidence="2" key="1">
    <citation type="journal article" date="2020" name="Stud. Mycol.">
        <title>101 Dothideomycetes genomes: a test case for predicting lifestyles and emergence of pathogens.</title>
        <authorList>
            <person name="Haridas S."/>
            <person name="Albert R."/>
            <person name="Binder M."/>
            <person name="Bloem J."/>
            <person name="Labutti K."/>
            <person name="Salamov A."/>
            <person name="Andreopoulos B."/>
            <person name="Baker S."/>
            <person name="Barry K."/>
            <person name="Bills G."/>
            <person name="Bluhm B."/>
            <person name="Cannon C."/>
            <person name="Castanera R."/>
            <person name="Culley D."/>
            <person name="Daum C."/>
            <person name="Ezra D."/>
            <person name="Gonzalez J."/>
            <person name="Henrissat B."/>
            <person name="Kuo A."/>
            <person name="Liang C."/>
            <person name="Lipzen A."/>
            <person name="Lutzoni F."/>
            <person name="Magnuson J."/>
            <person name="Mondo S."/>
            <person name="Nolan M."/>
            <person name="Ohm R."/>
            <person name="Pangilinan J."/>
            <person name="Park H.-J."/>
            <person name="Ramirez L."/>
            <person name="Alfaro M."/>
            <person name="Sun H."/>
            <person name="Tritt A."/>
            <person name="Yoshinaga Y."/>
            <person name="Zwiers L.-H."/>
            <person name="Turgeon B."/>
            <person name="Goodwin S."/>
            <person name="Spatafora J."/>
            <person name="Crous P."/>
            <person name="Grigoriev I."/>
        </authorList>
    </citation>
    <scope>NUCLEOTIDE SEQUENCE</scope>
    <source>
        <strain evidence="2">CBS 675.92</strain>
    </source>
</reference>
<dbReference type="Proteomes" id="UP000800035">
    <property type="component" value="Unassembled WGS sequence"/>
</dbReference>
<accession>A0A6A5U2X0</accession>
<dbReference type="OrthoDB" id="3776185at2759"/>
<evidence type="ECO:0000313" key="2">
    <source>
        <dbReference type="EMBL" id="KAF1958182.1"/>
    </source>
</evidence>
<organism evidence="2 3">
    <name type="scientific">Byssothecium circinans</name>
    <dbReference type="NCBI Taxonomy" id="147558"/>
    <lineage>
        <taxon>Eukaryota</taxon>
        <taxon>Fungi</taxon>
        <taxon>Dikarya</taxon>
        <taxon>Ascomycota</taxon>
        <taxon>Pezizomycotina</taxon>
        <taxon>Dothideomycetes</taxon>
        <taxon>Pleosporomycetidae</taxon>
        <taxon>Pleosporales</taxon>
        <taxon>Massarineae</taxon>
        <taxon>Massarinaceae</taxon>
        <taxon>Byssothecium</taxon>
    </lineage>
</organism>
<gene>
    <name evidence="2" type="ORF">CC80DRAFT_502974</name>
</gene>
<dbReference type="EMBL" id="ML976987">
    <property type="protein sequence ID" value="KAF1958182.1"/>
    <property type="molecule type" value="Genomic_DNA"/>
</dbReference>
<evidence type="ECO:0000313" key="3">
    <source>
        <dbReference type="Proteomes" id="UP000800035"/>
    </source>
</evidence>
<feature type="compositionally biased region" description="Polar residues" evidence="1">
    <location>
        <begin position="199"/>
        <end position="208"/>
    </location>
</feature>
<protein>
    <submittedName>
        <fullName evidence="2">Uncharacterized protein</fullName>
    </submittedName>
</protein>
<feature type="compositionally biased region" description="Low complexity" evidence="1">
    <location>
        <begin position="557"/>
        <end position="571"/>
    </location>
</feature>